<name>A0A0B3VUY4_9FIRM</name>
<gene>
    <name evidence="7" type="ORF">QX51_13305</name>
</gene>
<dbReference type="GO" id="GO:0003954">
    <property type="term" value="F:NADH dehydrogenase activity"/>
    <property type="evidence" value="ECO:0007669"/>
    <property type="project" value="TreeGrafter"/>
</dbReference>
<dbReference type="STRING" id="1577792.QX51_13305"/>
<dbReference type="Gene3D" id="2.20.25.90">
    <property type="entry name" value="ADC-like domains"/>
    <property type="match status" value="1"/>
</dbReference>
<dbReference type="Proteomes" id="UP000031189">
    <property type="component" value="Unassembled WGS sequence"/>
</dbReference>
<evidence type="ECO:0000259" key="6">
    <source>
        <dbReference type="PROSITE" id="PS51669"/>
    </source>
</evidence>
<evidence type="ECO:0000256" key="2">
    <source>
        <dbReference type="ARBA" id="ARBA00022723"/>
    </source>
</evidence>
<dbReference type="EMBL" id="JWHR01000112">
    <property type="protein sequence ID" value="KHS56419.1"/>
    <property type="molecule type" value="Genomic_DNA"/>
</dbReference>
<dbReference type="Gene3D" id="3.40.50.740">
    <property type="match status" value="1"/>
</dbReference>
<evidence type="ECO:0000313" key="7">
    <source>
        <dbReference type="EMBL" id="KHS56419.1"/>
    </source>
</evidence>
<dbReference type="SUPFAM" id="SSF53706">
    <property type="entry name" value="Formate dehydrogenase/DMSO reductase, domains 1-3"/>
    <property type="match status" value="1"/>
</dbReference>
<keyword evidence="2" id="KW-0479">Metal-binding</keyword>
<evidence type="ECO:0000313" key="8">
    <source>
        <dbReference type="Proteomes" id="UP000031189"/>
    </source>
</evidence>
<dbReference type="GO" id="GO:0046872">
    <property type="term" value="F:metal ion binding"/>
    <property type="evidence" value="ECO:0007669"/>
    <property type="project" value="UniProtKB-KW"/>
</dbReference>
<dbReference type="InterPro" id="IPR050123">
    <property type="entry name" value="Prok_molybdopt-oxidoreductase"/>
</dbReference>
<feature type="domain" description="4Fe-4S Mo/W bis-MGD-type" evidence="6">
    <location>
        <begin position="2"/>
        <end position="59"/>
    </location>
</feature>
<keyword evidence="5" id="KW-0411">Iron-sulfur</keyword>
<sequence>MEKEVLTTCPYCGAGCQFYLVVDEEKNQIIKSKPAQGRTNESTLCLKGHYGWDFLNDPQILTPRLTKPLIRKNGVLKEVEWDEAISYTASRLNKIKEKYGPDSIMGTGSARGPGNEANYIMQKFMRAAVGTNNVDHCARV</sequence>
<comment type="caution">
    <text evidence="7">The sequence shown here is derived from an EMBL/GenBank/DDBJ whole genome shotgun (WGS) entry which is preliminary data.</text>
</comment>
<keyword evidence="8" id="KW-1185">Reference proteome</keyword>
<dbReference type="GO" id="GO:0022904">
    <property type="term" value="P:respiratory electron transport chain"/>
    <property type="evidence" value="ECO:0007669"/>
    <property type="project" value="TreeGrafter"/>
</dbReference>
<protein>
    <submittedName>
        <fullName evidence="7">Spermidine/putrescine ABC transporter substrate-binding protein</fullName>
    </submittedName>
</protein>
<evidence type="ECO:0000256" key="5">
    <source>
        <dbReference type="ARBA" id="ARBA00023014"/>
    </source>
</evidence>
<dbReference type="Pfam" id="PF00384">
    <property type="entry name" value="Molybdopterin"/>
    <property type="match status" value="1"/>
</dbReference>
<dbReference type="AlphaFoldDB" id="A0A0B3VUY4"/>
<organism evidence="7 8">
    <name type="scientific">Terrisporobacter othiniensis</name>
    <dbReference type="NCBI Taxonomy" id="1577792"/>
    <lineage>
        <taxon>Bacteria</taxon>
        <taxon>Bacillati</taxon>
        <taxon>Bacillota</taxon>
        <taxon>Clostridia</taxon>
        <taxon>Peptostreptococcales</taxon>
        <taxon>Peptostreptococcaceae</taxon>
        <taxon>Terrisporobacter</taxon>
    </lineage>
</organism>
<dbReference type="GO" id="GO:0051539">
    <property type="term" value="F:4 iron, 4 sulfur cluster binding"/>
    <property type="evidence" value="ECO:0007669"/>
    <property type="project" value="UniProtKB-KW"/>
</dbReference>
<keyword evidence="3" id="KW-0560">Oxidoreductase</keyword>
<keyword evidence="4" id="KW-0408">Iron</keyword>
<dbReference type="GO" id="GO:0016020">
    <property type="term" value="C:membrane"/>
    <property type="evidence" value="ECO:0007669"/>
    <property type="project" value="TreeGrafter"/>
</dbReference>
<dbReference type="PANTHER" id="PTHR43105">
    <property type="entry name" value="RESPIRATORY NITRATE REDUCTASE"/>
    <property type="match status" value="1"/>
</dbReference>
<dbReference type="InterPro" id="IPR006963">
    <property type="entry name" value="Mopterin_OxRdtase_4Fe-4S_dom"/>
</dbReference>
<proteinExistence type="predicted"/>
<reference evidence="7 8" key="1">
    <citation type="submission" date="2014-12" db="EMBL/GenBank/DDBJ databases">
        <title>Draft genome sequence of Terrisporobacter sp. 08-306576, isolated from the blood culture of a bacteremia patient.</title>
        <authorList>
            <person name="Lund L.C."/>
            <person name="Sydenham T.V."/>
            <person name="Hogh S.V."/>
            <person name="Skov M.N."/>
            <person name="Kemp M."/>
            <person name="Justesen U.S."/>
        </authorList>
    </citation>
    <scope>NUCLEOTIDE SEQUENCE [LARGE SCALE GENOMIC DNA]</scope>
    <source>
        <strain evidence="7 8">08-306576</strain>
    </source>
</reference>
<dbReference type="PROSITE" id="PS51669">
    <property type="entry name" value="4FE4S_MOW_BIS_MGD"/>
    <property type="match status" value="1"/>
</dbReference>
<dbReference type="SMART" id="SM00926">
    <property type="entry name" value="Molybdop_Fe4S4"/>
    <property type="match status" value="1"/>
</dbReference>
<dbReference type="PANTHER" id="PTHR43105:SF14">
    <property type="entry name" value="FORMATE DEHYDROGENASE H"/>
    <property type="match status" value="1"/>
</dbReference>
<accession>A0A0B3VUY4</accession>
<evidence type="ECO:0000256" key="3">
    <source>
        <dbReference type="ARBA" id="ARBA00023002"/>
    </source>
</evidence>
<evidence type="ECO:0000256" key="4">
    <source>
        <dbReference type="ARBA" id="ARBA00023004"/>
    </source>
</evidence>
<dbReference type="InterPro" id="IPR006656">
    <property type="entry name" value="Mopterin_OxRdtase"/>
</dbReference>
<keyword evidence="1" id="KW-0004">4Fe-4S</keyword>
<dbReference type="Pfam" id="PF04879">
    <property type="entry name" value="Molybdop_Fe4S4"/>
    <property type="match status" value="1"/>
</dbReference>
<evidence type="ECO:0000256" key="1">
    <source>
        <dbReference type="ARBA" id="ARBA00022485"/>
    </source>
</evidence>